<protein>
    <submittedName>
        <fullName evidence="2">Uncharacterized protein</fullName>
    </submittedName>
</protein>
<keyword evidence="1" id="KW-0472">Membrane</keyword>
<organism evidence="2 3">
    <name type="scientific">Alosa alosa</name>
    <name type="common">allis shad</name>
    <dbReference type="NCBI Taxonomy" id="278164"/>
    <lineage>
        <taxon>Eukaryota</taxon>
        <taxon>Metazoa</taxon>
        <taxon>Chordata</taxon>
        <taxon>Craniata</taxon>
        <taxon>Vertebrata</taxon>
        <taxon>Euteleostomi</taxon>
        <taxon>Actinopterygii</taxon>
        <taxon>Neopterygii</taxon>
        <taxon>Teleostei</taxon>
        <taxon>Clupei</taxon>
        <taxon>Clupeiformes</taxon>
        <taxon>Clupeoidei</taxon>
        <taxon>Clupeidae</taxon>
        <taxon>Alosa</taxon>
    </lineage>
</organism>
<feature type="transmembrane region" description="Helical" evidence="1">
    <location>
        <begin position="61"/>
        <end position="86"/>
    </location>
</feature>
<proteinExistence type="predicted"/>
<keyword evidence="1" id="KW-0812">Transmembrane</keyword>
<name>A0AAV6G4C6_9TELE</name>
<accession>A0AAV6G4C6</accession>
<sequence>MNDCHIITVKPFTNSCVSVPPLSLAFSLFRTGVVGFPQAAGHPSGGGVPPSLFSAVYNGCFILNCSAIILHVWCVSSGSLLFPLFWKSCSLW</sequence>
<gene>
    <name evidence="2" type="ORF">AALO_G00186290</name>
</gene>
<comment type="caution">
    <text evidence="2">The sequence shown here is derived from an EMBL/GenBank/DDBJ whole genome shotgun (WGS) entry which is preliminary data.</text>
</comment>
<evidence type="ECO:0000313" key="3">
    <source>
        <dbReference type="Proteomes" id="UP000823561"/>
    </source>
</evidence>
<evidence type="ECO:0000256" key="1">
    <source>
        <dbReference type="SAM" id="Phobius"/>
    </source>
</evidence>
<dbReference type="AlphaFoldDB" id="A0AAV6G4C6"/>
<keyword evidence="3" id="KW-1185">Reference proteome</keyword>
<evidence type="ECO:0000313" key="2">
    <source>
        <dbReference type="EMBL" id="KAG5269893.1"/>
    </source>
</evidence>
<keyword evidence="1" id="KW-1133">Transmembrane helix</keyword>
<dbReference type="EMBL" id="JADWDJ010000014">
    <property type="protein sequence ID" value="KAG5269893.1"/>
    <property type="molecule type" value="Genomic_DNA"/>
</dbReference>
<reference evidence="2" key="1">
    <citation type="submission" date="2020-10" db="EMBL/GenBank/DDBJ databases">
        <title>Chromosome-scale genome assembly of the Allis shad, Alosa alosa.</title>
        <authorList>
            <person name="Margot Z."/>
            <person name="Christophe K."/>
            <person name="Cabau C."/>
            <person name="Louis A."/>
            <person name="Berthelot C."/>
            <person name="Parey E."/>
            <person name="Roest Crollius H."/>
            <person name="Montfort J."/>
            <person name="Robinson-Rechavi M."/>
            <person name="Bucao C."/>
            <person name="Bouchez O."/>
            <person name="Gislard M."/>
            <person name="Lluch J."/>
            <person name="Milhes M."/>
            <person name="Lampietro C."/>
            <person name="Lopez Roques C."/>
            <person name="Donnadieu C."/>
            <person name="Braasch I."/>
            <person name="Desvignes T."/>
            <person name="Postlethwait J."/>
            <person name="Bobe J."/>
            <person name="Guiguen Y."/>
        </authorList>
    </citation>
    <scope>NUCLEOTIDE SEQUENCE</scope>
    <source>
        <strain evidence="2">M-15738</strain>
        <tissue evidence="2">Blood</tissue>
    </source>
</reference>
<dbReference type="Proteomes" id="UP000823561">
    <property type="component" value="Chromosome 14"/>
</dbReference>